<evidence type="ECO:0000256" key="1">
    <source>
        <dbReference type="ARBA" id="ARBA00001936"/>
    </source>
</evidence>
<dbReference type="Proteomes" id="UP001281761">
    <property type="component" value="Unassembled WGS sequence"/>
</dbReference>
<comment type="caution">
    <text evidence="11">The sequence shown here is derived from an EMBL/GenBank/DDBJ whole genome shotgun (WGS) entry which is preliminary data.</text>
</comment>
<comment type="catalytic activity">
    <reaction evidence="7 8">
        <text>O-phospho-L-threonyl-[protein] + H2O = L-threonyl-[protein] + phosphate</text>
        <dbReference type="Rhea" id="RHEA:47004"/>
        <dbReference type="Rhea" id="RHEA-COMP:11060"/>
        <dbReference type="Rhea" id="RHEA-COMP:11605"/>
        <dbReference type="ChEBI" id="CHEBI:15377"/>
        <dbReference type="ChEBI" id="CHEBI:30013"/>
        <dbReference type="ChEBI" id="CHEBI:43474"/>
        <dbReference type="ChEBI" id="CHEBI:61977"/>
        <dbReference type="EC" id="3.1.3.16"/>
    </reaction>
</comment>
<dbReference type="InterPro" id="IPR004843">
    <property type="entry name" value="Calcineurin-like_PHP"/>
</dbReference>
<proteinExistence type="inferred from homology"/>
<comment type="cofactor">
    <cofactor evidence="1">
        <name>Mn(2+)</name>
        <dbReference type="ChEBI" id="CHEBI:29035"/>
    </cofactor>
</comment>
<dbReference type="PANTHER" id="PTHR11668">
    <property type="entry name" value="SERINE/THREONINE PROTEIN PHOSPHATASE"/>
    <property type="match status" value="1"/>
</dbReference>
<sequence length="516" mass="57588">MDDIPDVSLTSIPPHYFSDVPSRPNVDNLIQKLLSAKQLGKAAYVGIPEAEIKSLIRVNKQIMLSQPTLLELDGPIKVCGDIHGQYYDLLRLFDLGGYPPSSNYLFLGDYVDRGSFSLECIVLLLCYKAKYPENFFLLRGNHECASINHLFGFYEECTKRYSQYLWRLFIDLFNCLPIAAVIGDAIFCCHGGLSPSLTSLEAIRRIVRPTDIPEQGVLCDLLWADPSPEVSQWGENERGISYVFGSDAIKNFLESNDLEIVIRAHQVVDDGYEFFADRQLVTLFSAPNYCNEFDNAGAILDVSDTLMLAFHIIRPLKNPLREDLTVDRRWASSNAPPSTSSKESNTFDHFHSISHSASTTNLNVAHRPRVLSSPTPQRHARPFQPYSPQSGMVKDRDEDDGTTTPQQPKVAHPRDRTGRPISPMPQKRRRNDQIGGMRDVSSSRNGLKSSGLGQRGGMKLTQGLNHLKSAQFSQNRPASPTISSNRPASPTISTNRPSSSSSFNRPQSASHSFSKR</sequence>
<feature type="compositionally biased region" description="Polar residues" evidence="9">
    <location>
        <begin position="440"/>
        <end position="452"/>
    </location>
</feature>
<dbReference type="SMART" id="SM00156">
    <property type="entry name" value="PP2Ac"/>
    <property type="match status" value="1"/>
</dbReference>
<dbReference type="InterPro" id="IPR031675">
    <property type="entry name" value="STPPase_N"/>
</dbReference>
<keyword evidence="3 8" id="KW-0378">Hydrolase</keyword>
<evidence type="ECO:0000256" key="8">
    <source>
        <dbReference type="RuleBase" id="RU004273"/>
    </source>
</evidence>
<accession>A0ABQ9YL70</accession>
<evidence type="ECO:0000256" key="2">
    <source>
        <dbReference type="ARBA" id="ARBA00022723"/>
    </source>
</evidence>
<keyword evidence="2" id="KW-0479">Metal-binding</keyword>
<dbReference type="PANTHER" id="PTHR11668:SF300">
    <property type="entry name" value="SERINE_THREONINE-PROTEIN PHOSPHATASE"/>
    <property type="match status" value="1"/>
</dbReference>
<reference evidence="11 12" key="1">
    <citation type="journal article" date="2022" name="bioRxiv">
        <title>Genomics of Preaxostyla Flagellates Illuminates Evolutionary Transitions and the Path Towards Mitochondrial Loss.</title>
        <authorList>
            <person name="Novak L.V.F."/>
            <person name="Treitli S.C."/>
            <person name="Pyrih J."/>
            <person name="Halakuc P."/>
            <person name="Pipaliya S.V."/>
            <person name="Vacek V."/>
            <person name="Brzon O."/>
            <person name="Soukal P."/>
            <person name="Eme L."/>
            <person name="Dacks J.B."/>
            <person name="Karnkowska A."/>
            <person name="Elias M."/>
            <person name="Hampl V."/>
        </authorList>
    </citation>
    <scope>NUCLEOTIDE SEQUENCE [LARGE SCALE GENOMIC DNA]</scope>
    <source>
        <strain evidence="11">NAU3</strain>
        <tissue evidence="11">Gut</tissue>
    </source>
</reference>
<dbReference type="PROSITE" id="PS00125">
    <property type="entry name" value="SER_THR_PHOSPHATASE"/>
    <property type="match status" value="1"/>
</dbReference>
<dbReference type="InterPro" id="IPR006186">
    <property type="entry name" value="Ser/Thr-sp_prot-phosphatase"/>
</dbReference>
<name>A0ABQ9YL70_9EUKA</name>
<dbReference type="SUPFAM" id="SSF56300">
    <property type="entry name" value="Metallo-dependent phosphatases"/>
    <property type="match status" value="1"/>
</dbReference>
<dbReference type="Gene3D" id="3.60.21.10">
    <property type="match status" value="1"/>
</dbReference>
<feature type="compositionally biased region" description="Low complexity" evidence="9">
    <location>
        <begin position="489"/>
        <end position="510"/>
    </location>
</feature>
<dbReference type="InterPro" id="IPR050341">
    <property type="entry name" value="PP1_catalytic_subunit"/>
</dbReference>
<evidence type="ECO:0000313" key="11">
    <source>
        <dbReference type="EMBL" id="KAK2964400.1"/>
    </source>
</evidence>
<evidence type="ECO:0000256" key="9">
    <source>
        <dbReference type="SAM" id="MobiDB-lite"/>
    </source>
</evidence>
<evidence type="ECO:0000256" key="3">
    <source>
        <dbReference type="ARBA" id="ARBA00022801"/>
    </source>
</evidence>
<evidence type="ECO:0000256" key="7">
    <source>
        <dbReference type="ARBA" id="ARBA00048336"/>
    </source>
</evidence>
<dbReference type="PRINTS" id="PR00114">
    <property type="entry name" value="STPHPHTASE"/>
</dbReference>
<feature type="compositionally biased region" description="Polar residues" evidence="9">
    <location>
        <begin position="462"/>
        <end position="488"/>
    </location>
</feature>
<dbReference type="InterPro" id="IPR029052">
    <property type="entry name" value="Metallo-depent_PP-like"/>
</dbReference>
<dbReference type="Pfam" id="PF00149">
    <property type="entry name" value="Metallophos"/>
    <property type="match status" value="1"/>
</dbReference>
<evidence type="ECO:0000256" key="6">
    <source>
        <dbReference type="ARBA" id="ARBA00047761"/>
    </source>
</evidence>
<evidence type="ECO:0000256" key="4">
    <source>
        <dbReference type="ARBA" id="ARBA00022912"/>
    </source>
</evidence>
<dbReference type="EMBL" id="JARBJD010000002">
    <property type="protein sequence ID" value="KAK2964400.1"/>
    <property type="molecule type" value="Genomic_DNA"/>
</dbReference>
<keyword evidence="4" id="KW-0904">Protein phosphatase</keyword>
<gene>
    <name evidence="11" type="ORF">BLNAU_316</name>
</gene>
<dbReference type="EC" id="3.1.3.16" evidence="8"/>
<dbReference type="GO" id="GO:0004722">
    <property type="term" value="F:protein serine/threonine phosphatase activity"/>
    <property type="evidence" value="ECO:0007669"/>
    <property type="project" value="UniProtKB-EC"/>
</dbReference>
<evidence type="ECO:0000256" key="5">
    <source>
        <dbReference type="ARBA" id="ARBA00023211"/>
    </source>
</evidence>
<dbReference type="Pfam" id="PF16891">
    <property type="entry name" value="STPPase_N"/>
    <property type="match status" value="1"/>
</dbReference>
<evidence type="ECO:0000313" key="12">
    <source>
        <dbReference type="Proteomes" id="UP001281761"/>
    </source>
</evidence>
<keyword evidence="5" id="KW-0464">Manganese</keyword>
<feature type="region of interest" description="Disordered" evidence="9">
    <location>
        <begin position="357"/>
        <end position="516"/>
    </location>
</feature>
<protein>
    <recommendedName>
        <fullName evidence="8">Serine/threonine-protein phosphatase</fullName>
        <ecNumber evidence="8">3.1.3.16</ecNumber>
    </recommendedName>
</protein>
<feature type="domain" description="Serine/threonine specific protein phosphatases" evidence="10">
    <location>
        <begin position="138"/>
        <end position="143"/>
    </location>
</feature>
<comment type="catalytic activity">
    <reaction evidence="6">
        <text>O-phospho-L-seryl-[protein] + H2O = L-seryl-[protein] + phosphate</text>
        <dbReference type="Rhea" id="RHEA:20629"/>
        <dbReference type="Rhea" id="RHEA-COMP:9863"/>
        <dbReference type="Rhea" id="RHEA-COMP:11604"/>
        <dbReference type="ChEBI" id="CHEBI:15377"/>
        <dbReference type="ChEBI" id="CHEBI:29999"/>
        <dbReference type="ChEBI" id="CHEBI:43474"/>
        <dbReference type="ChEBI" id="CHEBI:83421"/>
        <dbReference type="EC" id="3.1.3.16"/>
    </reaction>
</comment>
<organism evidence="11 12">
    <name type="scientific">Blattamonas nauphoetae</name>
    <dbReference type="NCBI Taxonomy" id="2049346"/>
    <lineage>
        <taxon>Eukaryota</taxon>
        <taxon>Metamonada</taxon>
        <taxon>Preaxostyla</taxon>
        <taxon>Oxymonadida</taxon>
        <taxon>Blattamonas</taxon>
    </lineage>
</organism>
<keyword evidence="12" id="KW-1185">Reference proteome</keyword>
<evidence type="ECO:0000259" key="10">
    <source>
        <dbReference type="PROSITE" id="PS00125"/>
    </source>
</evidence>
<comment type="similarity">
    <text evidence="8">Belongs to the PPP phosphatase family.</text>
</comment>